<gene>
    <name evidence="4" type="ORF">Verru16b_01880</name>
</gene>
<evidence type="ECO:0000313" key="5">
    <source>
        <dbReference type="Proteomes" id="UP000095228"/>
    </source>
</evidence>
<dbReference type="KEGG" id="obg:Verru16b_01880"/>
<keyword evidence="5" id="KW-1185">Reference proteome</keyword>
<dbReference type="Proteomes" id="UP000095228">
    <property type="component" value="Chromosome"/>
</dbReference>
<dbReference type="Pfam" id="PF13519">
    <property type="entry name" value="VWA_2"/>
    <property type="match status" value="1"/>
</dbReference>
<keyword evidence="2" id="KW-0472">Membrane</keyword>
<feature type="region of interest" description="Disordered" evidence="1">
    <location>
        <begin position="390"/>
        <end position="453"/>
    </location>
</feature>
<dbReference type="InterPro" id="IPR036465">
    <property type="entry name" value="vWFA_dom_sf"/>
</dbReference>
<evidence type="ECO:0000256" key="1">
    <source>
        <dbReference type="SAM" id="MobiDB-lite"/>
    </source>
</evidence>
<dbReference type="STRING" id="1838286.Verru16b_01880"/>
<organism evidence="4 5">
    <name type="scientific">Lacunisphaera limnophila</name>
    <dbReference type="NCBI Taxonomy" id="1838286"/>
    <lineage>
        <taxon>Bacteria</taxon>
        <taxon>Pseudomonadati</taxon>
        <taxon>Verrucomicrobiota</taxon>
        <taxon>Opitutia</taxon>
        <taxon>Opitutales</taxon>
        <taxon>Opitutaceae</taxon>
        <taxon>Lacunisphaera</taxon>
    </lineage>
</organism>
<feature type="compositionally biased region" description="Low complexity" evidence="1">
    <location>
        <begin position="418"/>
        <end position="428"/>
    </location>
</feature>
<dbReference type="InterPro" id="IPR051266">
    <property type="entry name" value="CLCR"/>
</dbReference>
<dbReference type="Gene3D" id="3.40.50.410">
    <property type="entry name" value="von Willebrand factor, type A domain"/>
    <property type="match status" value="1"/>
</dbReference>
<keyword evidence="2" id="KW-0812">Transmembrane</keyword>
<accession>A0A1D8AVB2</accession>
<dbReference type="SUPFAM" id="SSF88659">
    <property type="entry name" value="Sigma3 and sigma4 domains of RNA polymerase sigma factors"/>
    <property type="match status" value="1"/>
</dbReference>
<evidence type="ECO:0000256" key="2">
    <source>
        <dbReference type="SAM" id="Phobius"/>
    </source>
</evidence>
<feature type="transmembrane region" description="Helical" evidence="2">
    <location>
        <begin position="219"/>
        <end position="241"/>
    </location>
</feature>
<dbReference type="InterPro" id="IPR002035">
    <property type="entry name" value="VWF_A"/>
</dbReference>
<dbReference type="Gene3D" id="1.10.10.10">
    <property type="entry name" value="Winged helix-like DNA-binding domain superfamily/Winged helix DNA-binding domain"/>
    <property type="match status" value="1"/>
</dbReference>
<feature type="compositionally biased region" description="Gly residues" evidence="1">
    <location>
        <begin position="273"/>
        <end position="284"/>
    </location>
</feature>
<feature type="compositionally biased region" description="Gly residues" evidence="1">
    <location>
        <begin position="309"/>
        <end position="319"/>
    </location>
</feature>
<dbReference type="AlphaFoldDB" id="A0A1D8AVB2"/>
<keyword evidence="2" id="KW-1133">Transmembrane helix</keyword>
<dbReference type="EMBL" id="CP016094">
    <property type="protein sequence ID" value="AOS44811.1"/>
    <property type="molecule type" value="Genomic_DNA"/>
</dbReference>
<dbReference type="PANTHER" id="PTHR10579:SF43">
    <property type="entry name" value="ZINC FINGER (C3HC4-TYPE RING FINGER) FAMILY PROTEIN"/>
    <property type="match status" value="1"/>
</dbReference>
<dbReference type="SMART" id="SM00327">
    <property type="entry name" value="VWA"/>
    <property type="match status" value="1"/>
</dbReference>
<evidence type="ECO:0000259" key="3">
    <source>
        <dbReference type="PROSITE" id="PS50234"/>
    </source>
</evidence>
<proteinExistence type="predicted"/>
<dbReference type="PANTHER" id="PTHR10579">
    <property type="entry name" value="CALCIUM-ACTIVATED CHLORIDE CHANNEL REGULATOR"/>
    <property type="match status" value="1"/>
</dbReference>
<dbReference type="SUPFAM" id="SSF53300">
    <property type="entry name" value="vWA-like"/>
    <property type="match status" value="1"/>
</dbReference>
<reference evidence="4 5" key="1">
    <citation type="submission" date="2016-06" db="EMBL/GenBank/DDBJ databases">
        <title>Three novel species with peptidoglycan cell walls form the new genus Lacunisphaera gen. nov. in the family Opitutaceae of the verrucomicrobial subdivision 4.</title>
        <authorList>
            <person name="Rast P."/>
            <person name="Gloeckner I."/>
            <person name="Jogler M."/>
            <person name="Boedeker C."/>
            <person name="Jeske O."/>
            <person name="Wiegand S."/>
            <person name="Reinhardt R."/>
            <person name="Schumann P."/>
            <person name="Rohde M."/>
            <person name="Spring S."/>
            <person name="Gloeckner F.O."/>
            <person name="Jogler C."/>
        </authorList>
    </citation>
    <scope>NUCLEOTIDE SEQUENCE [LARGE SCALE GENOMIC DNA]</scope>
    <source>
        <strain evidence="4 5">IG16b</strain>
    </source>
</reference>
<sequence>MLERHGAALRTYLAQLPGADRTAVEAVTQAVLREIQEQKDLEEDPLVWLFARGRQQLTGTGHRGDGMLAQTDEAAEADDPAEDGRVAVHRVFARLTSKQQEALRLKFQFGFNAEETARITGLSPAGASGLLHHAIERVVAATAAGRSKASSVIRDPRITAYALEEMGPDEKQAFVASVADGKALLTGTEAIRQAGRQLRQILESGEPLPKRRRRRKGGAGFRLGLTALVVVGLAALGWYFIARSRAPGRGEATEGTGPGSAGLQASAGKERAAGGGPVGAGGQGVVARTAPGRNLRPGEAEWERKAFGHGNGQAAGATGGASAALPGGGMGGAEAGGGGGLRSPGAPTGALGTDEAALAQGEYSDDETAPTNGRAEATLKADPAALAAEAMDEPADAGPVQAAKVARSAPPRTAARQPGETPAAPAEPGEGKEEAMRSQAKAAPGPGIGGMRKRLADKEWPKTEEIHLAEMVRQGPPEPPRPEVAAAEEPLTAQVEVAPSPWTPGRSIVRVSVRAKPVTPPARTPVNLVLAIDVSESMRGPNRLPLLQEGMRLLAERLRPDDRVAVVTYAGQAIEVLPSQPLGAQARELRGSLNGLTAAGRTNGYAGLELAYDVARRAQAVGGKSVVLLCTDGNFNLGETDERVLAARAAREAAGGVTLSVFGFGRSDRNDLRLELLAREGGGRSCYVNTREEAERLLAGQVDGLLEPTATEVGLQIDFKSEMVGQARSLTEGNAVEVAELLPGRQLVALYEVDFKGGAVPGAEAWAGLQVEYREAGTGRTRRLVRALAEEVREWSQADAGFKHAVAMAELGRILQDGAAGAGPGLDRLESWVRVELPDDAGGYRQELLELVAAAREAAARR</sequence>
<evidence type="ECO:0000313" key="4">
    <source>
        <dbReference type="EMBL" id="AOS44811.1"/>
    </source>
</evidence>
<feature type="region of interest" description="Disordered" evidence="1">
    <location>
        <begin position="309"/>
        <end position="329"/>
    </location>
</feature>
<dbReference type="InterPro" id="IPR013324">
    <property type="entry name" value="RNA_pol_sigma_r3/r4-like"/>
</dbReference>
<dbReference type="InterPro" id="IPR021908">
    <property type="entry name" value="YfbK_C"/>
</dbReference>
<feature type="domain" description="VWFA" evidence="3">
    <location>
        <begin position="527"/>
        <end position="705"/>
    </location>
</feature>
<protein>
    <submittedName>
        <fullName evidence="4">von Willebrand factor type A domain protein</fullName>
    </submittedName>
</protein>
<name>A0A1D8AVB2_9BACT</name>
<feature type="region of interest" description="Disordered" evidence="1">
    <location>
        <begin position="248"/>
        <end position="297"/>
    </location>
</feature>
<dbReference type="PROSITE" id="PS50234">
    <property type="entry name" value="VWFA"/>
    <property type="match status" value="1"/>
</dbReference>
<dbReference type="Pfam" id="PF12034">
    <property type="entry name" value="YfbK_C"/>
    <property type="match status" value="1"/>
</dbReference>
<dbReference type="InterPro" id="IPR036388">
    <property type="entry name" value="WH-like_DNA-bd_sf"/>
</dbReference>